<name>A0A0E9QUY3_ANGAN</name>
<reference evidence="1" key="1">
    <citation type="submission" date="2014-11" db="EMBL/GenBank/DDBJ databases">
        <authorList>
            <person name="Amaro Gonzalez C."/>
        </authorList>
    </citation>
    <scope>NUCLEOTIDE SEQUENCE</scope>
</reference>
<sequence>MGNSYIKNIANFPRNPEPQVNKNGKHLLLLFCLYIINGRLQGNTGKKHRLLSSEQQHSCLHEQRSRPLFFQSIYL</sequence>
<evidence type="ECO:0000313" key="1">
    <source>
        <dbReference type="EMBL" id="JAH20232.1"/>
    </source>
</evidence>
<dbReference type="AlphaFoldDB" id="A0A0E9QUY3"/>
<reference evidence="1" key="2">
    <citation type="journal article" date="2015" name="Fish Shellfish Immunol.">
        <title>Early steps in the European eel (Anguilla anguilla)-Vibrio vulnificus interaction in the gills: Role of the RtxA13 toxin.</title>
        <authorList>
            <person name="Callol A."/>
            <person name="Pajuelo D."/>
            <person name="Ebbesson L."/>
            <person name="Teles M."/>
            <person name="MacKenzie S."/>
            <person name="Amaro C."/>
        </authorList>
    </citation>
    <scope>NUCLEOTIDE SEQUENCE</scope>
</reference>
<organism evidence="1">
    <name type="scientific">Anguilla anguilla</name>
    <name type="common">European freshwater eel</name>
    <name type="synonym">Muraena anguilla</name>
    <dbReference type="NCBI Taxonomy" id="7936"/>
    <lineage>
        <taxon>Eukaryota</taxon>
        <taxon>Metazoa</taxon>
        <taxon>Chordata</taxon>
        <taxon>Craniata</taxon>
        <taxon>Vertebrata</taxon>
        <taxon>Euteleostomi</taxon>
        <taxon>Actinopterygii</taxon>
        <taxon>Neopterygii</taxon>
        <taxon>Teleostei</taxon>
        <taxon>Anguilliformes</taxon>
        <taxon>Anguillidae</taxon>
        <taxon>Anguilla</taxon>
    </lineage>
</organism>
<dbReference type="EMBL" id="GBXM01088345">
    <property type="protein sequence ID" value="JAH20232.1"/>
    <property type="molecule type" value="Transcribed_RNA"/>
</dbReference>
<accession>A0A0E9QUY3</accession>
<protein>
    <submittedName>
        <fullName evidence="1">Uncharacterized protein</fullName>
    </submittedName>
</protein>
<proteinExistence type="predicted"/>